<accession>A0A151MDG1</accession>
<evidence type="ECO:0000313" key="2">
    <source>
        <dbReference type="Proteomes" id="UP000050525"/>
    </source>
</evidence>
<sequence length="172" mass="19444">MDCSFLPPSQKLDILCSASYCTLCLPSNWDTNFQVANKEEATQDVMDVRVLRYHLQTIGTGPKLELTSSDWWEGIILDTWNDKQWVRGFCMCQATFMDIFAQLAPHIMYQEKQVAIAIMKLATPSNLDYAIWSGQVYGWRGHLGVHFVDLVLGLLLTPDSKRIPHLPVAPAA</sequence>
<dbReference type="EMBL" id="AKHW03006231">
    <property type="protein sequence ID" value="KYO22535.1"/>
    <property type="molecule type" value="Genomic_DNA"/>
</dbReference>
<dbReference type="AlphaFoldDB" id="A0A151MDG1"/>
<comment type="caution">
    <text evidence="1">The sequence shown here is derived from an EMBL/GenBank/DDBJ whole genome shotgun (WGS) entry which is preliminary data.</text>
</comment>
<name>A0A151MDG1_ALLMI</name>
<gene>
    <name evidence="1" type="ORF">Y1Q_0003084</name>
</gene>
<proteinExistence type="predicted"/>
<organism evidence="1 2">
    <name type="scientific">Alligator mississippiensis</name>
    <name type="common">American alligator</name>
    <dbReference type="NCBI Taxonomy" id="8496"/>
    <lineage>
        <taxon>Eukaryota</taxon>
        <taxon>Metazoa</taxon>
        <taxon>Chordata</taxon>
        <taxon>Craniata</taxon>
        <taxon>Vertebrata</taxon>
        <taxon>Euteleostomi</taxon>
        <taxon>Archelosauria</taxon>
        <taxon>Archosauria</taxon>
        <taxon>Crocodylia</taxon>
        <taxon>Alligatoridae</taxon>
        <taxon>Alligatorinae</taxon>
        <taxon>Alligator</taxon>
    </lineage>
</organism>
<reference evidence="1 2" key="1">
    <citation type="journal article" date="2012" name="Genome Biol.">
        <title>Sequencing three crocodilian genomes to illuminate the evolution of archosaurs and amniotes.</title>
        <authorList>
            <person name="St John J.A."/>
            <person name="Braun E.L."/>
            <person name="Isberg S.R."/>
            <person name="Miles L.G."/>
            <person name="Chong A.Y."/>
            <person name="Gongora J."/>
            <person name="Dalzell P."/>
            <person name="Moran C."/>
            <person name="Bed'hom B."/>
            <person name="Abzhanov A."/>
            <person name="Burgess S.C."/>
            <person name="Cooksey A.M."/>
            <person name="Castoe T.A."/>
            <person name="Crawford N.G."/>
            <person name="Densmore L.D."/>
            <person name="Drew J.C."/>
            <person name="Edwards S.V."/>
            <person name="Faircloth B.C."/>
            <person name="Fujita M.K."/>
            <person name="Greenwold M.J."/>
            <person name="Hoffmann F.G."/>
            <person name="Howard J.M."/>
            <person name="Iguchi T."/>
            <person name="Janes D.E."/>
            <person name="Khan S.Y."/>
            <person name="Kohno S."/>
            <person name="de Koning A.J."/>
            <person name="Lance S.L."/>
            <person name="McCarthy F.M."/>
            <person name="McCormack J.E."/>
            <person name="Merchant M.E."/>
            <person name="Peterson D.G."/>
            <person name="Pollock D.D."/>
            <person name="Pourmand N."/>
            <person name="Raney B.J."/>
            <person name="Roessler K.A."/>
            <person name="Sanford J.R."/>
            <person name="Sawyer R.H."/>
            <person name="Schmidt C.J."/>
            <person name="Triplett E.W."/>
            <person name="Tuberville T.D."/>
            <person name="Venegas-Anaya M."/>
            <person name="Howard J.T."/>
            <person name="Jarvis E.D."/>
            <person name="Guillette L.J.Jr."/>
            <person name="Glenn T.C."/>
            <person name="Green R.E."/>
            <person name="Ray D.A."/>
        </authorList>
    </citation>
    <scope>NUCLEOTIDE SEQUENCE [LARGE SCALE GENOMIC DNA]</scope>
    <source>
        <strain evidence="1">KSC_2009_1</strain>
    </source>
</reference>
<keyword evidence="2" id="KW-1185">Reference proteome</keyword>
<protein>
    <submittedName>
        <fullName evidence="1">Uncharacterized protein</fullName>
    </submittedName>
</protein>
<evidence type="ECO:0000313" key="1">
    <source>
        <dbReference type="EMBL" id="KYO22535.1"/>
    </source>
</evidence>
<dbReference type="Proteomes" id="UP000050525">
    <property type="component" value="Unassembled WGS sequence"/>
</dbReference>